<dbReference type="Gene3D" id="1.10.287.1040">
    <property type="entry name" value="Exonuclease VII, small subunit"/>
    <property type="match status" value="1"/>
</dbReference>
<dbReference type="AlphaFoldDB" id="A0A085WFH0"/>
<dbReference type="Proteomes" id="UP000028725">
    <property type="component" value="Unassembled WGS sequence"/>
</dbReference>
<evidence type="ECO:0000256" key="4">
    <source>
        <dbReference type="ARBA" id="ARBA00022801"/>
    </source>
</evidence>
<evidence type="ECO:0000313" key="8">
    <source>
        <dbReference type="EMBL" id="KFE66433.1"/>
    </source>
</evidence>
<keyword evidence="5" id="KW-0269">Exonuclease</keyword>
<dbReference type="EC" id="3.1.11.6" evidence="6"/>
<proteinExistence type="inferred from homology"/>
<evidence type="ECO:0000256" key="6">
    <source>
        <dbReference type="NCBIfam" id="TIGR01280"/>
    </source>
</evidence>
<evidence type="ECO:0000313" key="9">
    <source>
        <dbReference type="Proteomes" id="UP000028725"/>
    </source>
</evidence>
<dbReference type="RefSeq" id="WP_205628564.1">
    <property type="nucleotide sequence ID" value="NZ_JMCB01000010.1"/>
</dbReference>
<accession>A0A085WFH0</accession>
<keyword evidence="4" id="KW-0378">Hydrolase</keyword>
<evidence type="ECO:0000256" key="2">
    <source>
        <dbReference type="ARBA" id="ARBA00022490"/>
    </source>
</evidence>
<keyword evidence="2" id="KW-0963">Cytoplasm</keyword>
<dbReference type="GO" id="GO:0006308">
    <property type="term" value="P:DNA catabolic process"/>
    <property type="evidence" value="ECO:0007669"/>
    <property type="project" value="UniProtKB-UniRule"/>
</dbReference>
<protein>
    <recommendedName>
        <fullName evidence="6">Exodeoxyribonuclease VII small subunit</fullName>
        <ecNumber evidence="6">3.1.11.6</ecNumber>
    </recommendedName>
</protein>
<dbReference type="NCBIfam" id="TIGR01280">
    <property type="entry name" value="xseB"/>
    <property type="match status" value="1"/>
</dbReference>
<evidence type="ECO:0000256" key="5">
    <source>
        <dbReference type="ARBA" id="ARBA00022839"/>
    </source>
</evidence>
<dbReference type="EMBL" id="JMCB01000010">
    <property type="protein sequence ID" value="KFE66433.1"/>
    <property type="molecule type" value="Genomic_DNA"/>
</dbReference>
<evidence type="ECO:0000256" key="3">
    <source>
        <dbReference type="ARBA" id="ARBA00022722"/>
    </source>
</evidence>
<evidence type="ECO:0000256" key="7">
    <source>
        <dbReference type="SAM" id="MobiDB-lite"/>
    </source>
</evidence>
<dbReference type="Pfam" id="PF02609">
    <property type="entry name" value="Exonuc_VII_S"/>
    <property type="match status" value="1"/>
</dbReference>
<gene>
    <name evidence="8" type="ORF">DB31_0906</name>
</gene>
<feature type="region of interest" description="Disordered" evidence="7">
    <location>
        <begin position="1"/>
        <end position="31"/>
    </location>
</feature>
<dbReference type="STRING" id="394096.DB31_0906"/>
<dbReference type="GO" id="GO:0008855">
    <property type="term" value="F:exodeoxyribonuclease VII activity"/>
    <property type="evidence" value="ECO:0007669"/>
    <property type="project" value="UniProtKB-UniRule"/>
</dbReference>
<organism evidence="8 9">
    <name type="scientific">Hyalangium minutum</name>
    <dbReference type="NCBI Taxonomy" id="394096"/>
    <lineage>
        <taxon>Bacteria</taxon>
        <taxon>Pseudomonadati</taxon>
        <taxon>Myxococcota</taxon>
        <taxon>Myxococcia</taxon>
        <taxon>Myxococcales</taxon>
        <taxon>Cystobacterineae</taxon>
        <taxon>Archangiaceae</taxon>
        <taxon>Hyalangium</taxon>
    </lineage>
</organism>
<dbReference type="InterPro" id="IPR037004">
    <property type="entry name" value="Exonuc_VII_ssu_sf"/>
</dbReference>
<dbReference type="SUPFAM" id="SSF116842">
    <property type="entry name" value="XseB-like"/>
    <property type="match status" value="1"/>
</dbReference>
<name>A0A085WFH0_9BACT</name>
<comment type="caution">
    <text evidence="8">The sequence shown here is derived from an EMBL/GenBank/DDBJ whole genome shotgun (WGS) entry which is preliminary data.</text>
</comment>
<keyword evidence="3" id="KW-0540">Nuclease</keyword>
<dbReference type="InterPro" id="IPR003761">
    <property type="entry name" value="Exonuc_VII_S"/>
</dbReference>
<comment type="similarity">
    <text evidence="1">Belongs to the XseB family.</text>
</comment>
<sequence length="99" mass="10700">MAKSKHSMKKAPGGDMAKQKRSTSEPSYGEAASRLEAILREIEEGEVDVDALSGLVKEAAELVTLCRGKIQAAEMQVRTIAEQLEREAPDPGTDEDDAK</sequence>
<evidence type="ECO:0000256" key="1">
    <source>
        <dbReference type="ARBA" id="ARBA00009998"/>
    </source>
</evidence>
<keyword evidence="9" id="KW-1185">Reference proteome</keyword>
<reference evidence="8 9" key="1">
    <citation type="submission" date="2014-04" db="EMBL/GenBank/DDBJ databases">
        <title>Genome assembly of Hyalangium minutum DSM 14724.</title>
        <authorList>
            <person name="Sharma G."/>
            <person name="Subramanian S."/>
        </authorList>
    </citation>
    <scope>NUCLEOTIDE SEQUENCE [LARGE SCALE GENOMIC DNA]</scope>
    <source>
        <strain evidence="8 9">DSM 14724</strain>
    </source>
</reference>
<dbReference type="GO" id="GO:0009318">
    <property type="term" value="C:exodeoxyribonuclease VII complex"/>
    <property type="evidence" value="ECO:0007669"/>
    <property type="project" value="UniProtKB-UniRule"/>
</dbReference>